<sequence>MKKIFMTLIAAMTLSVAMAQPDCCKQNDRRGERHAPTAEMMTSRMVERLGLDNVQAKKLAKLNKKYEKLITAGPMKPRRHCDAKSDCKPQPDGMTGATMQNGKCPDRNDGMKREMGKRRAKYKEYDGELEKILTAEQFAKFRELRKTHRSGCDAEGKPDADCNGYGDCARK</sequence>
<dbReference type="RefSeq" id="WP_115154303.1">
    <property type="nucleotide sequence ID" value="NZ_DBFWLE010000019.1"/>
</dbReference>
<proteinExistence type="predicted"/>
<gene>
    <name evidence="3" type="ORF">NCTC13063_02392</name>
</gene>
<feature type="compositionally biased region" description="Basic and acidic residues" evidence="1">
    <location>
        <begin position="80"/>
        <end position="89"/>
    </location>
</feature>
<accession>A0AAQ1UNY0</accession>
<feature type="compositionally biased region" description="Basic and acidic residues" evidence="1">
    <location>
        <begin position="104"/>
        <end position="114"/>
    </location>
</feature>
<dbReference type="EMBL" id="UGTJ01000002">
    <property type="protein sequence ID" value="SUB96626.1"/>
    <property type="molecule type" value="Genomic_DNA"/>
</dbReference>
<dbReference type="InterPro" id="IPR032612">
    <property type="entry name" value="DUF4890"/>
</dbReference>
<evidence type="ECO:0008006" key="5">
    <source>
        <dbReference type="Google" id="ProtNLM"/>
    </source>
</evidence>
<name>A0AAQ1UNY0_9BACT</name>
<dbReference type="Pfam" id="PF16231">
    <property type="entry name" value="DUF4890"/>
    <property type="match status" value="1"/>
</dbReference>
<reference evidence="3 4" key="1">
    <citation type="submission" date="2018-06" db="EMBL/GenBank/DDBJ databases">
        <authorList>
            <consortium name="Pathogen Informatics"/>
            <person name="Doyle S."/>
        </authorList>
    </citation>
    <scope>NUCLEOTIDE SEQUENCE [LARGE SCALE GENOMIC DNA]</scope>
    <source>
        <strain evidence="3 4">NCTC13063</strain>
    </source>
</reference>
<dbReference type="Proteomes" id="UP000255283">
    <property type="component" value="Unassembled WGS sequence"/>
</dbReference>
<keyword evidence="2" id="KW-0732">Signal</keyword>
<dbReference type="AlphaFoldDB" id="A0AAQ1UNY0"/>
<feature type="region of interest" description="Disordered" evidence="1">
    <location>
        <begin position="76"/>
        <end position="121"/>
    </location>
</feature>
<evidence type="ECO:0000313" key="4">
    <source>
        <dbReference type="Proteomes" id="UP000255283"/>
    </source>
</evidence>
<feature type="signal peptide" evidence="2">
    <location>
        <begin position="1"/>
        <end position="19"/>
    </location>
</feature>
<evidence type="ECO:0000313" key="3">
    <source>
        <dbReference type="EMBL" id="SUB96626.1"/>
    </source>
</evidence>
<dbReference type="Gene3D" id="1.20.120.1490">
    <property type="match status" value="1"/>
</dbReference>
<evidence type="ECO:0000256" key="1">
    <source>
        <dbReference type="SAM" id="MobiDB-lite"/>
    </source>
</evidence>
<feature type="chain" id="PRO_5042952177" description="DUF4890 domain-containing protein" evidence="2">
    <location>
        <begin position="20"/>
        <end position="171"/>
    </location>
</feature>
<evidence type="ECO:0000256" key="2">
    <source>
        <dbReference type="SAM" id="SignalP"/>
    </source>
</evidence>
<protein>
    <recommendedName>
        <fullName evidence="5">DUF4890 domain-containing protein</fullName>
    </recommendedName>
</protein>
<comment type="caution">
    <text evidence="3">The sequence shown here is derived from an EMBL/GenBank/DDBJ whole genome shotgun (WGS) entry which is preliminary data.</text>
</comment>
<organism evidence="3 4">
    <name type="scientific">Segatella buccae</name>
    <dbReference type="NCBI Taxonomy" id="28126"/>
    <lineage>
        <taxon>Bacteria</taxon>
        <taxon>Pseudomonadati</taxon>
        <taxon>Bacteroidota</taxon>
        <taxon>Bacteroidia</taxon>
        <taxon>Bacteroidales</taxon>
        <taxon>Prevotellaceae</taxon>
        <taxon>Segatella</taxon>
    </lineage>
</organism>